<name>A0A835HEQ9_9MAGN</name>
<gene>
    <name evidence="1" type="ORF">IFM89_021880</name>
</gene>
<dbReference type="PANTHER" id="PTHR31263:SF44">
    <property type="entry name" value="OS04G0481200 PROTEIN"/>
    <property type="match status" value="1"/>
</dbReference>
<reference evidence="1 2" key="1">
    <citation type="submission" date="2020-10" db="EMBL/GenBank/DDBJ databases">
        <title>The Coptis chinensis genome and diversification of protoberbering-type alkaloids.</title>
        <authorList>
            <person name="Wang B."/>
            <person name="Shu S."/>
            <person name="Song C."/>
            <person name="Liu Y."/>
        </authorList>
    </citation>
    <scope>NUCLEOTIDE SEQUENCE [LARGE SCALE GENOMIC DNA]</scope>
    <source>
        <strain evidence="1">HL-2020</strain>
        <tissue evidence="1">Leaf</tissue>
    </source>
</reference>
<dbReference type="PANTHER" id="PTHR31263">
    <property type="entry name" value="CELLULASE FAMILY PROTEIN (AFU_ORTHOLOGUE AFUA_5G14560)"/>
    <property type="match status" value="1"/>
</dbReference>
<organism evidence="1 2">
    <name type="scientific">Coptis chinensis</name>
    <dbReference type="NCBI Taxonomy" id="261450"/>
    <lineage>
        <taxon>Eukaryota</taxon>
        <taxon>Viridiplantae</taxon>
        <taxon>Streptophyta</taxon>
        <taxon>Embryophyta</taxon>
        <taxon>Tracheophyta</taxon>
        <taxon>Spermatophyta</taxon>
        <taxon>Magnoliopsida</taxon>
        <taxon>Ranunculales</taxon>
        <taxon>Ranunculaceae</taxon>
        <taxon>Coptidoideae</taxon>
        <taxon>Coptis</taxon>
    </lineage>
</organism>
<comment type="caution">
    <text evidence="1">The sequence shown here is derived from an EMBL/GenBank/DDBJ whole genome shotgun (WGS) entry which is preliminary data.</text>
</comment>
<evidence type="ECO:0000313" key="1">
    <source>
        <dbReference type="EMBL" id="KAF9597795.1"/>
    </source>
</evidence>
<dbReference type="EMBL" id="JADFTS010000007">
    <property type="protein sequence ID" value="KAF9597795.1"/>
    <property type="molecule type" value="Genomic_DNA"/>
</dbReference>
<proteinExistence type="predicted"/>
<dbReference type="Proteomes" id="UP000631114">
    <property type="component" value="Unassembled WGS sequence"/>
</dbReference>
<accession>A0A835HEQ9</accession>
<sequence>MWKKRRGRREPRAQMRHPIGKIVLSLEKNKVVVVLDNHVTTLGPGVSGWKQHNIIFHTASGLCVEDSLRLHSCYEIPAWSYNPQKNIILEGTNFCLQPFRLGLPVDFGTGYQLQ</sequence>
<evidence type="ECO:0000313" key="2">
    <source>
        <dbReference type="Proteomes" id="UP000631114"/>
    </source>
</evidence>
<protein>
    <submittedName>
        <fullName evidence="1">Uncharacterized protein</fullName>
    </submittedName>
</protein>
<keyword evidence="2" id="KW-1185">Reference proteome</keyword>
<dbReference type="AlphaFoldDB" id="A0A835HEQ9"/>